<feature type="region of interest" description="Disordered" evidence="1">
    <location>
        <begin position="576"/>
        <end position="598"/>
    </location>
</feature>
<reference evidence="3 4" key="1">
    <citation type="submission" date="2024-08" db="EMBL/GenBank/DDBJ databases">
        <authorList>
            <person name="Cucini C."/>
            <person name="Frati F."/>
        </authorList>
    </citation>
    <scope>NUCLEOTIDE SEQUENCE [LARGE SCALE GENOMIC DNA]</scope>
</reference>
<keyword evidence="4" id="KW-1185">Reference proteome</keyword>
<comment type="caution">
    <text evidence="3">The sequence shown here is derived from an EMBL/GenBank/DDBJ whole genome shotgun (WGS) entry which is preliminary data.</text>
</comment>
<name>A0ABP1R7B9_9HEXA</name>
<sequence>MVSAWGLQCFLCKTTFDTRKEWLAHLLQPLHQNQARVNCLSWDKQIKECVLIAFSSFPVAKEDVLHIFQLRDRNTIVTDFVWSEHRPRVGIIQFESREKADEVLEESRRNPIVIHDQLIQLRKGSDFMDLEWDELLERFQPNKNAKNTTSSNPSKVKETTKVKPSRSFHLMFDDICDEIVIPDKSFNLALDIMEKCRQVFATRYPSCNLYMFRHWYLQLKTMGTNELLFCLDANGQLANDDPSASNLVTAFFLSTTDIEKFLTSPSAQEILPGVRKLEEIEENGESRAFQFVHEPSGLKFSIVADSLFLTEVQTCRLVKYLWEFDPRVRPFFILILYWAKQNLIELSYPIYKDPVKSHAFAPEPAALEWLMLTFLARKGVVPKPFEILVRPHKQLLLFKKGDVGFATDAQFVSEWSAKHAANVPPQNSNEFFLNVMELVRDFFVEISKLRSGRWIVNTRDSEIIAKDDFFMKEPQREWETRLTIEEISNLKFATRRYTLTQVNLEQWAISLLHPLFIEWCITFSNSNFWSTSSRTMEMSGRIVGASIHEIRDRNIRMSLRAMLRKVSRGRRQFQASSTSALASEQRVKKRKLDVTDDN</sequence>
<evidence type="ECO:0000259" key="2">
    <source>
        <dbReference type="PROSITE" id="PS00028"/>
    </source>
</evidence>
<evidence type="ECO:0000313" key="3">
    <source>
        <dbReference type="EMBL" id="CAL8121464.1"/>
    </source>
</evidence>
<feature type="domain" description="C2H2-type" evidence="2">
    <location>
        <begin position="9"/>
        <end position="31"/>
    </location>
</feature>
<dbReference type="EMBL" id="CAXLJM020000065">
    <property type="protein sequence ID" value="CAL8121464.1"/>
    <property type="molecule type" value="Genomic_DNA"/>
</dbReference>
<accession>A0ABP1R7B9</accession>
<dbReference type="PROSITE" id="PS00028">
    <property type="entry name" value="ZINC_FINGER_C2H2_1"/>
    <property type="match status" value="1"/>
</dbReference>
<proteinExistence type="predicted"/>
<evidence type="ECO:0000256" key="1">
    <source>
        <dbReference type="SAM" id="MobiDB-lite"/>
    </source>
</evidence>
<dbReference type="Proteomes" id="UP001642540">
    <property type="component" value="Unassembled WGS sequence"/>
</dbReference>
<dbReference type="Gene3D" id="1.10.1410.10">
    <property type="match status" value="1"/>
</dbReference>
<evidence type="ECO:0000313" key="4">
    <source>
        <dbReference type="Proteomes" id="UP001642540"/>
    </source>
</evidence>
<gene>
    <name evidence="3" type="ORF">ODALV1_LOCUS19396</name>
</gene>
<organism evidence="3 4">
    <name type="scientific">Orchesella dallaii</name>
    <dbReference type="NCBI Taxonomy" id="48710"/>
    <lineage>
        <taxon>Eukaryota</taxon>
        <taxon>Metazoa</taxon>
        <taxon>Ecdysozoa</taxon>
        <taxon>Arthropoda</taxon>
        <taxon>Hexapoda</taxon>
        <taxon>Collembola</taxon>
        <taxon>Entomobryomorpha</taxon>
        <taxon>Entomobryoidea</taxon>
        <taxon>Orchesellidae</taxon>
        <taxon>Orchesellinae</taxon>
        <taxon>Orchesella</taxon>
    </lineage>
</organism>
<dbReference type="InterPro" id="IPR013087">
    <property type="entry name" value="Znf_C2H2_type"/>
</dbReference>
<protein>
    <recommendedName>
        <fullName evidence="2">C2H2-type domain-containing protein</fullName>
    </recommendedName>
</protein>